<dbReference type="AlphaFoldDB" id="A0A6G1TXB6"/>
<evidence type="ECO:0000313" key="3">
    <source>
        <dbReference type="Proteomes" id="UP000480425"/>
    </source>
</evidence>
<gene>
    <name evidence="2" type="ORF">F7D73_03105</name>
</gene>
<accession>A0A6G1TXB6</accession>
<dbReference type="RefSeq" id="WP_153122244.1">
    <property type="nucleotide sequence ID" value="NZ_VZCB01000027.1"/>
</dbReference>
<keyword evidence="1" id="KW-0812">Transmembrane</keyword>
<evidence type="ECO:0000256" key="1">
    <source>
        <dbReference type="SAM" id="Phobius"/>
    </source>
</evidence>
<dbReference type="Proteomes" id="UP000480425">
    <property type="component" value="Unassembled WGS sequence"/>
</dbReference>
<keyword evidence="1" id="KW-1133">Transmembrane helix</keyword>
<name>A0A6G1TXB6_9BACT</name>
<keyword evidence="1" id="KW-0472">Membrane</keyword>
<feature type="transmembrane region" description="Helical" evidence="1">
    <location>
        <begin position="7"/>
        <end position="25"/>
    </location>
</feature>
<sequence length="212" mass="24379">MIKFRIFEFGLLAIVVTMVCLFLHGCHSPFVGENTFVASPSYVVDGSLYIKKADVQIDSTRHLVWGNRHKSQFESEEKELKSLYEQGKILTTSEFASNITEYYNTLVSVLVGLFILFSIFGYFALNEKFKKELEEKEEVLEEKLKQVVVEKLSDSVTIQNKIINYILSDVQDWAITKDDAIVLKADVDKIKDDINTLYELNDELVTDRNIDD</sequence>
<organism evidence="2 3">
    <name type="scientific">Segatella copri</name>
    <dbReference type="NCBI Taxonomy" id="165179"/>
    <lineage>
        <taxon>Bacteria</taxon>
        <taxon>Pseudomonadati</taxon>
        <taxon>Bacteroidota</taxon>
        <taxon>Bacteroidia</taxon>
        <taxon>Bacteroidales</taxon>
        <taxon>Prevotellaceae</taxon>
        <taxon>Segatella</taxon>
    </lineage>
</organism>
<proteinExistence type="predicted"/>
<evidence type="ECO:0000313" key="2">
    <source>
        <dbReference type="EMBL" id="MQN79964.1"/>
    </source>
</evidence>
<comment type="caution">
    <text evidence="2">The sequence shown here is derived from an EMBL/GenBank/DDBJ whole genome shotgun (WGS) entry which is preliminary data.</text>
</comment>
<protein>
    <submittedName>
        <fullName evidence="2">Uncharacterized protein</fullName>
    </submittedName>
</protein>
<dbReference type="EMBL" id="VZCB01000027">
    <property type="protein sequence ID" value="MQN79964.1"/>
    <property type="molecule type" value="Genomic_DNA"/>
</dbReference>
<reference evidence="2 3" key="1">
    <citation type="submission" date="2019-09" db="EMBL/GenBank/DDBJ databases">
        <title>Distinct polysaccharide growth profiles of human intestinal Prevotella copri isolates.</title>
        <authorList>
            <person name="Fehlner-Peach H."/>
            <person name="Magnabosco C."/>
            <person name="Raghavan V."/>
            <person name="Scher J.U."/>
            <person name="Tett A."/>
            <person name="Cox L.M."/>
            <person name="Gottsegen C."/>
            <person name="Watters A."/>
            <person name="Wiltshire- Gordon J.D."/>
            <person name="Segata N."/>
            <person name="Bonneau R."/>
            <person name="Littman D.R."/>
        </authorList>
    </citation>
    <scope>NUCLEOTIDE SEQUENCE [LARGE SCALE GENOMIC DNA]</scope>
    <source>
        <strain evidence="3">iA622</strain>
    </source>
</reference>
<feature type="transmembrane region" description="Helical" evidence="1">
    <location>
        <begin position="102"/>
        <end position="125"/>
    </location>
</feature>